<sequence length="88" mass="9796">MTSTRPPRNAPDHAVPGAATHRITTAATDPVGIQVVHRSRRPRPWWDTIMPPAMPTDLATPRSPDPRHPRARDPYSRRARAAMSATRC</sequence>
<feature type="region of interest" description="Disordered" evidence="1">
    <location>
        <begin position="44"/>
        <end position="88"/>
    </location>
</feature>
<gene>
    <name evidence="2" type="ORF">BJY24_006978</name>
</gene>
<name>A0A7W9PL54_9NOCA</name>
<organism evidence="2 3">
    <name type="scientific">Nocardia transvalensis</name>
    <dbReference type="NCBI Taxonomy" id="37333"/>
    <lineage>
        <taxon>Bacteria</taxon>
        <taxon>Bacillati</taxon>
        <taxon>Actinomycetota</taxon>
        <taxon>Actinomycetes</taxon>
        <taxon>Mycobacteriales</taxon>
        <taxon>Nocardiaceae</taxon>
        <taxon>Nocardia</taxon>
    </lineage>
</organism>
<evidence type="ECO:0000313" key="2">
    <source>
        <dbReference type="EMBL" id="MBB5918066.1"/>
    </source>
</evidence>
<dbReference type="EMBL" id="JACHIT010000002">
    <property type="protein sequence ID" value="MBB5918066.1"/>
    <property type="molecule type" value="Genomic_DNA"/>
</dbReference>
<dbReference type="RefSeq" id="WP_157185432.1">
    <property type="nucleotide sequence ID" value="NZ_JACHIT010000002.1"/>
</dbReference>
<accession>A0A7W9PL54</accession>
<proteinExistence type="predicted"/>
<feature type="compositionally biased region" description="Basic and acidic residues" evidence="1">
    <location>
        <begin position="64"/>
        <end position="76"/>
    </location>
</feature>
<evidence type="ECO:0000313" key="3">
    <source>
        <dbReference type="Proteomes" id="UP000540412"/>
    </source>
</evidence>
<protein>
    <submittedName>
        <fullName evidence="2">Uncharacterized protein</fullName>
    </submittedName>
</protein>
<comment type="caution">
    <text evidence="2">The sequence shown here is derived from an EMBL/GenBank/DDBJ whole genome shotgun (WGS) entry which is preliminary data.</text>
</comment>
<dbReference type="Proteomes" id="UP000540412">
    <property type="component" value="Unassembled WGS sequence"/>
</dbReference>
<dbReference type="AlphaFoldDB" id="A0A7W9PL54"/>
<keyword evidence="3" id="KW-1185">Reference proteome</keyword>
<reference evidence="2 3" key="1">
    <citation type="submission" date="2020-08" db="EMBL/GenBank/DDBJ databases">
        <title>Sequencing the genomes of 1000 actinobacteria strains.</title>
        <authorList>
            <person name="Klenk H.-P."/>
        </authorList>
    </citation>
    <scope>NUCLEOTIDE SEQUENCE [LARGE SCALE GENOMIC DNA]</scope>
    <source>
        <strain evidence="2 3">DSM 43582</strain>
    </source>
</reference>
<evidence type="ECO:0000256" key="1">
    <source>
        <dbReference type="SAM" id="MobiDB-lite"/>
    </source>
</evidence>
<feature type="region of interest" description="Disordered" evidence="1">
    <location>
        <begin position="1"/>
        <end position="29"/>
    </location>
</feature>